<proteinExistence type="predicted"/>
<organism evidence="1 2">
    <name type="scientific">Mycena venus</name>
    <dbReference type="NCBI Taxonomy" id="2733690"/>
    <lineage>
        <taxon>Eukaryota</taxon>
        <taxon>Fungi</taxon>
        <taxon>Dikarya</taxon>
        <taxon>Basidiomycota</taxon>
        <taxon>Agaricomycotina</taxon>
        <taxon>Agaricomycetes</taxon>
        <taxon>Agaricomycetidae</taxon>
        <taxon>Agaricales</taxon>
        <taxon>Marasmiineae</taxon>
        <taxon>Mycenaceae</taxon>
        <taxon>Mycena</taxon>
    </lineage>
</organism>
<dbReference type="EMBL" id="JACAZI010000021">
    <property type="protein sequence ID" value="KAF7337993.1"/>
    <property type="molecule type" value="Genomic_DNA"/>
</dbReference>
<sequence>MLSLPFGRKYKQEFLIFGVPEEKYGHHTAFVWHEPKKTYRKVVATFGRMEKEIADADFLGQIRMMTTSSWDKLEKEANSLSSDWTMTAKRAGGKRLFAGLRERMEEGVKEEGAALVAVYLVKVKTTREHLLFDGKKASLPSGYLTYYMAK</sequence>
<name>A0A8H7CJU5_9AGAR</name>
<keyword evidence="2" id="KW-1185">Reference proteome</keyword>
<evidence type="ECO:0000313" key="1">
    <source>
        <dbReference type="EMBL" id="KAF7337993.1"/>
    </source>
</evidence>
<reference evidence="1" key="1">
    <citation type="submission" date="2020-05" db="EMBL/GenBank/DDBJ databases">
        <title>Mycena genomes resolve the evolution of fungal bioluminescence.</title>
        <authorList>
            <person name="Tsai I.J."/>
        </authorList>
    </citation>
    <scope>NUCLEOTIDE SEQUENCE</scope>
    <source>
        <strain evidence="1">CCC161011</strain>
    </source>
</reference>
<protein>
    <submittedName>
        <fullName evidence="1">Uncharacterized protein</fullName>
    </submittedName>
</protein>
<accession>A0A8H7CJU5</accession>
<evidence type="ECO:0000313" key="2">
    <source>
        <dbReference type="Proteomes" id="UP000620124"/>
    </source>
</evidence>
<dbReference type="OrthoDB" id="3023737at2759"/>
<dbReference type="Proteomes" id="UP000620124">
    <property type="component" value="Unassembled WGS sequence"/>
</dbReference>
<comment type="caution">
    <text evidence="1">The sequence shown here is derived from an EMBL/GenBank/DDBJ whole genome shotgun (WGS) entry which is preliminary data.</text>
</comment>
<gene>
    <name evidence="1" type="ORF">MVEN_02023200</name>
</gene>
<dbReference type="AlphaFoldDB" id="A0A8H7CJU5"/>